<evidence type="ECO:0000313" key="1">
    <source>
        <dbReference type="EMBL" id="MUF06375.1"/>
    </source>
</evidence>
<dbReference type="Proteomes" id="UP000438196">
    <property type="component" value="Unassembled WGS sequence"/>
</dbReference>
<reference evidence="1 2" key="1">
    <citation type="submission" date="2019-11" db="EMBL/GenBank/DDBJ databases">
        <title>Pseudomonas karstica sp. nov. and Pseudomonas spelaei sp. nov. from karst caves.</title>
        <authorList>
            <person name="Zeman M."/>
        </authorList>
    </citation>
    <scope>NUCLEOTIDE SEQUENCE [LARGE SCALE GENOMIC DNA]</scope>
    <source>
        <strain evidence="1 2">CCM 7893</strain>
    </source>
</reference>
<dbReference type="PANTHER" id="PTHR37841">
    <property type="entry name" value="GLR2918 PROTEIN"/>
    <property type="match status" value="1"/>
</dbReference>
<evidence type="ECO:0000313" key="2">
    <source>
        <dbReference type="Proteomes" id="UP000438196"/>
    </source>
</evidence>
<dbReference type="EMBL" id="WNNK01000016">
    <property type="protein sequence ID" value="MUF06375.1"/>
    <property type="molecule type" value="Genomic_DNA"/>
</dbReference>
<dbReference type="PANTHER" id="PTHR37841:SF1">
    <property type="entry name" value="DUF3298 DOMAIN-CONTAINING PROTEIN"/>
    <property type="match status" value="1"/>
</dbReference>
<organism evidence="1 2">
    <name type="scientific">Pseudomonas spelaei</name>
    <dbReference type="NCBI Taxonomy" id="1055469"/>
    <lineage>
        <taxon>Bacteria</taxon>
        <taxon>Pseudomonadati</taxon>
        <taxon>Pseudomonadota</taxon>
        <taxon>Gammaproteobacteria</taxon>
        <taxon>Pseudomonadales</taxon>
        <taxon>Pseudomonadaceae</taxon>
        <taxon>Pseudomonas</taxon>
    </lineage>
</organism>
<dbReference type="InterPro" id="IPR032774">
    <property type="entry name" value="WG_beta_rep"/>
</dbReference>
<proteinExistence type="predicted"/>
<dbReference type="Pfam" id="PF14903">
    <property type="entry name" value="WG_beta_rep"/>
    <property type="match status" value="2"/>
</dbReference>
<protein>
    <submittedName>
        <fullName evidence="1">WG repeat-containing protein</fullName>
    </submittedName>
</protein>
<accession>A0A6I3W7X0</accession>
<dbReference type="AlphaFoldDB" id="A0A6I3W7X0"/>
<comment type="caution">
    <text evidence="1">The sequence shown here is derived from an EMBL/GenBank/DDBJ whole genome shotgun (WGS) entry which is preliminary data.</text>
</comment>
<keyword evidence="2" id="KW-1185">Reference proteome</keyword>
<gene>
    <name evidence="1" type="ORF">GNF76_18645</name>
</gene>
<name>A0A6I3W7X0_9PSED</name>
<sequence>MKTAMTRTKLLASSLIVIAVIGGSAYYLMERRADNGLLTGVEYSEEQLNEGGVEDLKALSLPEAKKRLNYLVLDVRDSINRIAMIEGMRLEISSAKATPADPQEKKELQYEQPFVPFPTQDLQTALVSLKQTPVQFQQLFFDNQSGLKLAVEPIRDVLKRGALPDQRVEDRYQVQTVYFRDGTQQPFAEVAVKDSSADEQEQDTTKVELSLNKPVERISVALTYQSYPGFKKVVLDKAHPKVTADGGEVYQLTALADASASLLLATPKGKTYVIQGLSADGKPLFSGGNSSNSSPTTGQKANLRKYYDELLRMEDNFSSFKSAAAVQDHLEQFAKNLPSTDSDLNNIQAHYRFEDTPESIVIYLLDPAQPQTLTLDMNNSVAAQERYIAYDNKTEKSGFIDKNGVWVVKPRFERVDYSQVPGIYNMVVGAKPLGDGDDDGWRQLITQYFMFTPGTNTLKQLPFDIIEQQINDDLIVVEQITNGPYGVFDIKQQQIVVPMKYVNPEVVGSLFIARPGTKTYKTEANYGIWSLSGKELLPPRYRSISAKDGFIYTTSTDRDQNDVYDLALKKITPPGFTALGVFDNDQPLLIQERKTRQFAFIDTQGKTLPISLPYDNVESFSNGMAVIRKDERYGAIDLTGKVRVPPTYKSINAFQKNLAAAEMEGFDGLVLIDKDNTLVKKLGHELSAHVGANSNDASYQVWDAKEENRINVFDAEGKQTDSYVRE</sequence>
<dbReference type="OrthoDB" id="5380961at2"/>